<evidence type="ECO:0000256" key="1">
    <source>
        <dbReference type="ARBA" id="ARBA00005213"/>
    </source>
</evidence>
<sequence length="128" mass="14545">MSTEKTKLGVHSEAGKLRKVMVCSPGLAHQRLTPSNCDELLFDDVIWVNQAKRDHFDFVTKMRERGIDVLEMHNLLTETIQNPEALKWILDRKITADSVGLGLTSELRSWLESREPRKLAEYLIGGVA</sequence>
<dbReference type="Gene3D" id="3.75.10.10">
    <property type="entry name" value="L-arginine/glycine Amidinotransferase, Chain A"/>
    <property type="match status" value="1"/>
</dbReference>
<dbReference type="Gene3D" id="1.10.3930.10">
    <property type="entry name" value="Arginine deiminase"/>
    <property type="match status" value="1"/>
</dbReference>
<evidence type="ECO:0000256" key="3">
    <source>
        <dbReference type="ARBA" id="ARBA00022503"/>
    </source>
</evidence>
<accession>A0A367M5V7</accession>
<comment type="pathway">
    <text evidence="1">Amino-acid degradation; L-arginine degradation via ADI pathway; carbamoyl phosphate from L-arginine: step 1/2.</text>
</comment>
<reference evidence="5 6" key="1">
    <citation type="submission" date="2018-07" db="EMBL/GenBank/DDBJ databases">
        <title>Mechanisms of high-level aminoglycoside resistance among Gram-negative pathogens in Brazil.</title>
        <authorList>
            <person name="Ballaben A.S."/>
            <person name="Darini A.L.C."/>
            <person name="Doi Y."/>
        </authorList>
    </citation>
    <scope>NUCLEOTIDE SEQUENCE [LARGE SCALE GENOMIC DNA]</scope>
    <source>
        <strain evidence="5 6">B2-305</strain>
    </source>
</reference>
<dbReference type="EMBL" id="QORE01000908">
    <property type="protein sequence ID" value="RCI72561.1"/>
    <property type="molecule type" value="Genomic_DNA"/>
</dbReference>
<comment type="caution">
    <text evidence="5">The sequence shown here is derived from an EMBL/GenBank/DDBJ whole genome shotgun (WGS) entry which is preliminary data.</text>
</comment>
<dbReference type="Pfam" id="PF02274">
    <property type="entry name" value="ADI"/>
    <property type="match status" value="1"/>
</dbReference>
<gene>
    <name evidence="5" type="ORF">DT376_23105</name>
</gene>
<proteinExistence type="predicted"/>
<dbReference type="GO" id="GO:0019546">
    <property type="term" value="P:L-arginine deiminase pathway"/>
    <property type="evidence" value="ECO:0007669"/>
    <property type="project" value="TreeGrafter"/>
</dbReference>
<organism evidence="5 6">
    <name type="scientific">Pseudomonas aeruginosa</name>
    <dbReference type="NCBI Taxonomy" id="287"/>
    <lineage>
        <taxon>Bacteria</taxon>
        <taxon>Pseudomonadati</taxon>
        <taxon>Pseudomonadota</taxon>
        <taxon>Gammaproteobacteria</taxon>
        <taxon>Pseudomonadales</taxon>
        <taxon>Pseudomonadaceae</taxon>
        <taxon>Pseudomonas</taxon>
    </lineage>
</organism>
<dbReference type="AlphaFoldDB" id="A0A367M5V7"/>
<dbReference type="GO" id="GO:0016990">
    <property type="term" value="F:arginine deiminase activity"/>
    <property type="evidence" value="ECO:0007669"/>
    <property type="project" value="UniProtKB-EC"/>
</dbReference>
<evidence type="ECO:0000256" key="2">
    <source>
        <dbReference type="ARBA" id="ARBA00012171"/>
    </source>
</evidence>
<dbReference type="EC" id="3.5.3.6" evidence="2"/>
<keyword evidence="3" id="KW-0056">Arginine metabolism</keyword>
<evidence type="ECO:0000256" key="4">
    <source>
        <dbReference type="ARBA" id="ARBA00049429"/>
    </source>
</evidence>
<name>A0A367M5V7_PSEAI</name>
<dbReference type="PANTHER" id="PTHR47271">
    <property type="entry name" value="ARGININE DEIMINASE"/>
    <property type="match status" value="1"/>
</dbReference>
<evidence type="ECO:0000313" key="6">
    <source>
        <dbReference type="Proteomes" id="UP000253594"/>
    </source>
</evidence>
<protein>
    <recommendedName>
        <fullName evidence="2">arginine deiminase</fullName>
        <ecNumber evidence="2">3.5.3.6</ecNumber>
    </recommendedName>
</protein>
<dbReference type="SUPFAM" id="SSF55909">
    <property type="entry name" value="Pentein"/>
    <property type="match status" value="1"/>
</dbReference>
<comment type="catalytic activity">
    <reaction evidence="4">
        <text>L-arginine + H2O = L-citrulline + NH4(+)</text>
        <dbReference type="Rhea" id="RHEA:19597"/>
        <dbReference type="ChEBI" id="CHEBI:15377"/>
        <dbReference type="ChEBI" id="CHEBI:28938"/>
        <dbReference type="ChEBI" id="CHEBI:32682"/>
        <dbReference type="ChEBI" id="CHEBI:57743"/>
        <dbReference type="EC" id="3.5.3.6"/>
    </reaction>
</comment>
<feature type="non-terminal residue" evidence="5">
    <location>
        <position position="128"/>
    </location>
</feature>
<evidence type="ECO:0000313" key="5">
    <source>
        <dbReference type="EMBL" id="RCI72561.1"/>
    </source>
</evidence>
<dbReference type="PANTHER" id="PTHR47271:SF3">
    <property type="entry name" value="ARGININE DEIMINASE"/>
    <property type="match status" value="1"/>
</dbReference>
<dbReference type="Proteomes" id="UP000253594">
    <property type="component" value="Unassembled WGS sequence"/>
</dbReference>